<keyword evidence="7" id="KW-1133">Transmembrane helix</keyword>
<dbReference type="SMART" id="SM00448">
    <property type="entry name" value="REC"/>
    <property type="match status" value="1"/>
</dbReference>
<feature type="modified residue" description="4-aspartylphosphate" evidence="6">
    <location>
        <position position="507"/>
    </location>
</feature>
<evidence type="ECO:0000256" key="1">
    <source>
        <dbReference type="ARBA" id="ARBA00000085"/>
    </source>
</evidence>
<feature type="transmembrane region" description="Helical" evidence="7">
    <location>
        <begin position="137"/>
        <end position="154"/>
    </location>
</feature>
<keyword evidence="4 10" id="KW-0808">Transferase</keyword>
<dbReference type="InterPro" id="IPR003594">
    <property type="entry name" value="HATPase_dom"/>
</dbReference>
<keyword evidence="7" id="KW-0812">Transmembrane</keyword>
<evidence type="ECO:0000256" key="4">
    <source>
        <dbReference type="ARBA" id="ARBA00022679"/>
    </source>
</evidence>
<name>A0A2Z2NJA0_9GAMM</name>
<evidence type="ECO:0000256" key="6">
    <source>
        <dbReference type="PROSITE-ProRule" id="PRU00169"/>
    </source>
</evidence>
<dbReference type="PROSITE" id="PS50110">
    <property type="entry name" value="RESPONSE_REGULATORY"/>
    <property type="match status" value="1"/>
</dbReference>
<dbReference type="GO" id="GO:0005886">
    <property type="term" value="C:plasma membrane"/>
    <property type="evidence" value="ECO:0007669"/>
    <property type="project" value="TreeGrafter"/>
</dbReference>
<evidence type="ECO:0000313" key="11">
    <source>
        <dbReference type="Proteomes" id="UP000250079"/>
    </source>
</evidence>
<keyword evidence="3 6" id="KW-0597">Phosphoprotein</keyword>
<dbReference type="Pfam" id="PF00512">
    <property type="entry name" value="HisKA"/>
    <property type="match status" value="1"/>
</dbReference>
<evidence type="ECO:0000256" key="3">
    <source>
        <dbReference type="ARBA" id="ARBA00022553"/>
    </source>
</evidence>
<dbReference type="Gene3D" id="3.30.565.10">
    <property type="entry name" value="Histidine kinase-like ATPase, C-terminal domain"/>
    <property type="match status" value="1"/>
</dbReference>
<dbReference type="InterPro" id="IPR011006">
    <property type="entry name" value="CheY-like_superfamily"/>
</dbReference>
<dbReference type="SUPFAM" id="SSF52172">
    <property type="entry name" value="CheY-like"/>
    <property type="match status" value="1"/>
</dbReference>
<proteinExistence type="predicted"/>
<keyword evidence="5 10" id="KW-0418">Kinase</keyword>
<dbReference type="KEGG" id="gai:IMCC3135_05685"/>
<dbReference type="Pfam" id="PF00072">
    <property type="entry name" value="Response_reg"/>
    <property type="match status" value="1"/>
</dbReference>
<dbReference type="Pfam" id="PF02518">
    <property type="entry name" value="HATPase_c"/>
    <property type="match status" value="1"/>
</dbReference>
<evidence type="ECO:0000256" key="2">
    <source>
        <dbReference type="ARBA" id="ARBA00012438"/>
    </source>
</evidence>
<dbReference type="PROSITE" id="PS50109">
    <property type="entry name" value="HIS_KIN"/>
    <property type="match status" value="1"/>
</dbReference>
<evidence type="ECO:0000259" key="8">
    <source>
        <dbReference type="PROSITE" id="PS50109"/>
    </source>
</evidence>
<dbReference type="InterPro" id="IPR001789">
    <property type="entry name" value="Sig_transdc_resp-reg_receiver"/>
</dbReference>
<feature type="transmembrane region" description="Helical" evidence="7">
    <location>
        <begin position="111"/>
        <end position="130"/>
    </location>
</feature>
<dbReference type="InterPro" id="IPR003661">
    <property type="entry name" value="HisK_dim/P_dom"/>
</dbReference>
<evidence type="ECO:0000259" key="9">
    <source>
        <dbReference type="PROSITE" id="PS50110"/>
    </source>
</evidence>
<dbReference type="CDD" id="cd00156">
    <property type="entry name" value="REC"/>
    <property type="match status" value="1"/>
</dbReference>
<dbReference type="SMART" id="SM00387">
    <property type="entry name" value="HATPase_c"/>
    <property type="match status" value="1"/>
</dbReference>
<dbReference type="PANTHER" id="PTHR43047:SF9">
    <property type="entry name" value="HISTIDINE KINASE"/>
    <property type="match status" value="1"/>
</dbReference>
<gene>
    <name evidence="10" type="primary">luxQ_1</name>
    <name evidence="10" type="ORF">IMCC3135_05685</name>
</gene>
<dbReference type="InterPro" id="IPR004358">
    <property type="entry name" value="Sig_transdc_His_kin-like_C"/>
</dbReference>
<dbReference type="RefSeq" id="WP_088916711.1">
    <property type="nucleotide sequence ID" value="NZ_CP018632.1"/>
</dbReference>
<keyword evidence="7" id="KW-0472">Membrane</keyword>
<feature type="domain" description="Histidine kinase" evidence="8">
    <location>
        <begin position="222"/>
        <end position="436"/>
    </location>
</feature>
<comment type="catalytic activity">
    <reaction evidence="1">
        <text>ATP + protein L-histidine = ADP + protein N-phospho-L-histidine.</text>
        <dbReference type="EC" id="2.7.13.3"/>
    </reaction>
</comment>
<dbReference type="AlphaFoldDB" id="A0A2Z2NJA0"/>
<feature type="transmembrane region" description="Helical" evidence="7">
    <location>
        <begin position="21"/>
        <end position="42"/>
    </location>
</feature>
<dbReference type="PANTHER" id="PTHR43047">
    <property type="entry name" value="TWO-COMPONENT HISTIDINE PROTEIN KINASE"/>
    <property type="match status" value="1"/>
</dbReference>
<dbReference type="Gene3D" id="3.40.50.2300">
    <property type="match status" value="1"/>
</dbReference>
<dbReference type="EMBL" id="CP018632">
    <property type="protein sequence ID" value="ASJ71249.1"/>
    <property type="molecule type" value="Genomic_DNA"/>
</dbReference>
<dbReference type="InterPro" id="IPR005467">
    <property type="entry name" value="His_kinase_dom"/>
</dbReference>
<feature type="domain" description="Response regulatory" evidence="9">
    <location>
        <begin position="456"/>
        <end position="573"/>
    </location>
</feature>
<dbReference type="GO" id="GO:0009927">
    <property type="term" value="F:histidine phosphotransfer kinase activity"/>
    <property type="evidence" value="ECO:0007669"/>
    <property type="project" value="TreeGrafter"/>
</dbReference>
<evidence type="ECO:0000256" key="5">
    <source>
        <dbReference type="ARBA" id="ARBA00022777"/>
    </source>
</evidence>
<dbReference type="EC" id="2.7.13.3" evidence="2"/>
<dbReference type="PRINTS" id="PR00344">
    <property type="entry name" value="BCTRLSENSOR"/>
</dbReference>
<feature type="transmembrane region" description="Helical" evidence="7">
    <location>
        <begin position="48"/>
        <end position="69"/>
    </location>
</feature>
<dbReference type="OrthoDB" id="7051659at2"/>
<evidence type="ECO:0000313" key="10">
    <source>
        <dbReference type="EMBL" id="ASJ71249.1"/>
    </source>
</evidence>
<dbReference type="SUPFAM" id="SSF47384">
    <property type="entry name" value="Homodimeric domain of signal transducing histidine kinase"/>
    <property type="match status" value="1"/>
</dbReference>
<keyword evidence="11" id="KW-1185">Reference proteome</keyword>
<sequence length="610" mass="67702">MTELERKIYHEQIRLIYNQGPVLVAGATFTAVFITLFLWRHLPQSTLLLWLAAVGLSTLLRIWVICAYLKADEKTREQAIWGPFFWLGTLTAGMIWCIWPMMFYQLYSTEYLLLISTIFAGMVAVSAASGSIYLPSFLSFSIPLVLPLAVAHILSGNESLVLTGFLLIMFLAVNFFLAVRGHRQYRKLIRSQFENVELMERLAGEKRIAERAVIAKSRFLAAASHDLRQPLHAMGLFLSALRHRETDPTKLEILNDMNKSAQALNGLFNSLLDVSRLDAEIIEFNPKHLVASEMFDGLRAQFMQQTDEKGVSLNVDAGQHVFFSDAILLERVLRNLLSNAVQYTSSGGIYLRCDEYTDGAKLVTLCDTGIGIPEEAAEDVFSEYYQLNNPARDRSKGLGLGLAIVRRLCDLMDMPLEMESVEGQGTLFRIVVPGGDPAQVLDVSRGTPTMQATGRRVLVIDDEVQVLQSMRHMLESWGCEVMLAESARNALKLIALTDAMPEVIVSDYRLRDNLNGVDAVAAIRESLESEVPAIIITGDTSPERLKDVSGAGMLVMHKPVNPDELHSVIYELFASLDEDDPAAGSEVSVGDGFLGSCPDQLADSQTLYQN</sequence>
<dbReference type="InterPro" id="IPR036890">
    <property type="entry name" value="HATPase_C_sf"/>
</dbReference>
<dbReference type="SUPFAM" id="SSF55874">
    <property type="entry name" value="ATPase domain of HSP90 chaperone/DNA topoisomerase II/histidine kinase"/>
    <property type="match status" value="1"/>
</dbReference>
<evidence type="ECO:0000256" key="7">
    <source>
        <dbReference type="SAM" id="Phobius"/>
    </source>
</evidence>
<dbReference type="CDD" id="cd00082">
    <property type="entry name" value="HisKA"/>
    <property type="match status" value="1"/>
</dbReference>
<dbReference type="InterPro" id="IPR036097">
    <property type="entry name" value="HisK_dim/P_sf"/>
</dbReference>
<dbReference type="GO" id="GO:0000155">
    <property type="term" value="F:phosphorelay sensor kinase activity"/>
    <property type="evidence" value="ECO:0007669"/>
    <property type="project" value="InterPro"/>
</dbReference>
<feature type="transmembrane region" description="Helical" evidence="7">
    <location>
        <begin position="160"/>
        <end position="179"/>
    </location>
</feature>
<feature type="transmembrane region" description="Helical" evidence="7">
    <location>
        <begin position="81"/>
        <end position="105"/>
    </location>
</feature>
<protein>
    <recommendedName>
        <fullName evidence="2">histidine kinase</fullName>
        <ecNumber evidence="2">2.7.13.3</ecNumber>
    </recommendedName>
</protein>
<organism evidence="10 11">
    <name type="scientific">Granulosicoccus antarcticus IMCC3135</name>
    <dbReference type="NCBI Taxonomy" id="1192854"/>
    <lineage>
        <taxon>Bacteria</taxon>
        <taxon>Pseudomonadati</taxon>
        <taxon>Pseudomonadota</taxon>
        <taxon>Gammaproteobacteria</taxon>
        <taxon>Chromatiales</taxon>
        <taxon>Granulosicoccaceae</taxon>
        <taxon>Granulosicoccus</taxon>
    </lineage>
</organism>
<dbReference type="Proteomes" id="UP000250079">
    <property type="component" value="Chromosome"/>
</dbReference>
<dbReference type="Gene3D" id="1.10.287.130">
    <property type="match status" value="1"/>
</dbReference>
<accession>A0A2Z2NJA0</accession>
<reference evidence="10 11" key="1">
    <citation type="submission" date="2016-12" db="EMBL/GenBank/DDBJ databases">
        <authorList>
            <person name="Song W.-J."/>
            <person name="Kurnit D.M."/>
        </authorList>
    </citation>
    <scope>NUCLEOTIDE SEQUENCE [LARGE SCALE GENOMIC DNA]</scope>
    <source>
        <strain evidence="10 11">IMCC3135</strain>
    </source>
</reference>
<dbReference type="SMART" id="SM00388">
    <property type="entry name" value="HisKA"/>
    <property type="match status" value="1"/>
</dbReference>